<name>A0A2T0XH75_9BACT</name>
<keyword evidence="1" id="KW-0732">Signal</keyword>
<evidence type="ECO:0008006" key="4">
    <source>
        <dbReference type="Google" id="ProtNLM"/>
    </source>
</evidence>
<dbReference type="InterPro" id="IPR046357">
    <property type="entry name" value="PPIase_dom_sf"/>
</dbReference>
<keyword evidence="3" id="KW-1185">Reference proteome</keyword>
<reference evidence="2 3" key="1">
    <citation type="submission" date="2018-07" db="EMBL/GenBank/DDBJ databases">
        <title>Freshwater and sediment microbial communities from various areas in North America, analyzing microbe dynamics in response to fracking.</title>
        <authorList>
            <person name="Lamendella R."/>
        </authorList>
    </citation>
    <scope>NUCLEOTIDE SEQUENCE [LARGE SCALE GENOMIC DNA]</scope>
    <source>
        <strain evidence="2 3">160A</strain>
    </source>
</reference>
<dbReference type="STRING" id="1168289.GCA_000259075_01108"/>
<feature type="chain" id="PRO_5030056642" description="Peptidylprolyl isomerase" evidence="1">
    <location>
        <begin position="24"/>
        <end position="179"/>
    </location>
</feature>
<dbReference type="EMBL" id="QPIZ01000012">
    <property type="protein sequence ID" value="RCW33882.1"/>
    <property type="molecule type" value="Genomic_DNA"/>
</dbReference>
<evidence type="ECO:0000256" key="1">
    <source>
        <dbReference type="SAM" id="SignalP"/>
    </source>
</evidence>
<sequence>MKRNVLNLLILISLIAGSVLMNACDEGYRINTKEMIREEQELMDEYLDIFVNDTVVETGRTLNYLDSLGYVFFETREGTDDTVKVGKKVGIRYVYYVIARDSTDTPGLYIDQSNYERPEPLVFTAGETDVYSGVFSGLNYAVTNMTYGSKAWVFISSSLWSRQDYTPRVLELEVTYLEK</sequence>
<accession>A0A2T0XH75</accession>
<feature type="signal peptide" evidence="1">
    <location>
        <begin position="1"/>
        <end position="23"/>
    </location>
</feature>
<gene>
    <name evidence="2" type="ORF">DFO77_11246</name>
</gene>
<dbReference type="GO" id="GO:0003755">
    <property type="term" value="F:peptidyl-prolyl cis-trans isomerase activity"/>
    <property type="evidence" value="ECO:0007669"/>
    <property type="project" value="InterPro"/>
</dbReference>
<evidence type="ECO:0000313" key="3">
    <source>
        <dbReference type="Proteomes" id="UP000252733"/>
    </source>
</evidence>
<dbReference type="SUPFAM" id="SSF54534">
    <property type="entry name" value="FKBP-like"/>
    <property type="match status" value="1"/>
</dbReference>
<evidence type="ECO:0000313" key="2">
    <source>
        <dbReference type="EMBL" id="RCW33882.1"/>
    </source>
</evidence>
<dbReference type="Gene3D" id="3.10.50.40">
    <property type="match status" value="1"/>
</dbReference>
<dbReference type="OrthoDB" id="1117668at2"/>
<protein>
    <recommendedName>
        <fullName evidence="4">Peptidylprolyl isomerase</fullName>
    </recommendedName>
</protein>
<dbReference type="RefSeq" id="WP_106153519.1">
    <property type="nucleotide sequence ID" value="NZ_PVTS01000010.1"/>
</dbReference>
<comment type="caution">
    <text evidence="2">The sequence shown here is derived from an EMBL/GenBank/DDBJ whole genome shotgun (WGS) entry which is preliminary data.</text>
</comment>
<dbReference type="Proteomes" id="UP000252733">
    <property type="component" value="Unassembled WGS sequence"/>
</dbReference>
<organism evidence="2 3">
    <name type="scientific">Marinilabilia salmonicolor</name>
    <dbReference type="NCBI Taxonomy" id="989"/>
    <lineage>
        <taxon>Bacteria</taxon>
        <taxon>Pseudomonadati</taxon>
        <taxon>Bacteroidota</taxon>
        <taxon>Bacteroidia</taxon>
        <taxon>Marinilabiliales</taxon>
        <taxon>Marinilabiliaceae</taxon>
        <taxon>Marinilabilia</taxon>
    </lineage>
</organism>
<proteinExistence type="predicted"/>
<dbReference type="AlphaFoldDB" id="A0A2T0XH75"/>